<dbReference type="SMART" id="SM00849">
    <property type="entry name" value="Lactamase_B"/>
    <property type="match status" value="1"/>
</dbReference>
<dbReference type="PROSITE" id="PS50222">
    <property type="entry name" value="EF_HAND_2"/>
    <property type="match status" value="1"/>
</dbReference>
<keyword evidence="1" id="KW-0378">Hydrolase</keyword>
<dbReference type="Pfam" id="PF07603">
    <property type="entry name" value="Lcl_C"/>
    <property type="match status" value="2"/>
</dbReference>
<reference evidence="5 6" key="1">
    <citation type="submission" date="2016-12" db="EMBL/GenBank/DDBJ databases">
        <title>Diversity of luminous bacteria.</title>
        <authorList>
            <person name="Yoshizawa S."/>
            <person name="Kogure K."/>
        </authorList>
    </citation>
    <scope>NUCLEOTIDE SEQUENCE [LARGE SCALE GENOMIC DNA]</scope>
    <source>
        <strain evidence="5 6">SA4-48</strain>
    </source>
</reference>
<dbReference type="Gene3D" id="3.60.15.10">
    <property type="entry name" value="Ribonuclease Z/Hydroxyacylglutathione hydrolase-like"/>
    <property type="match status" value="1"/>
</dbReference>
<feature type="compositionally biased region" description="Polar residues" evidence="2">
    <location>
        <begin position="713"/>
        <end position="742"/>
    </location>
</feature>
<organism evidence="5 6">
    <name type="scientific">Psychrosphaera saromensis</name>
    <dbReference type="NCBI Taxonomy" id="716813"/>
    <lineage>
        <taxon>Bacteria</taxon>
        <taxon>Pseudomonadati</taxon>
        <taxon>Pseudomonadota</taxon>
        <taxon>Gammaproteobacteria</taxon>
        <taxon>Alteromonadales</taxon>
        <taxon>Pseudoalteromonadaceae</taxon>
        <taxon>Psychrosphaera</taxon>
    </lineage>
</organism>
<dbReference type="InterPro" id="IPR036866">
    <property type="entry name" value="RibonucZ/Hydroxyglut_hydro"/>
</dbReference>
<dbReference type="InterPro" id="IPR044094">
    <property type="entry name" value="AtsA-like_MBL-fold"/>
</dbReference>
<feature type="domain" description="EF-hand" evidence="4">
    <location>
        <begin position="749"/>
        <end position="784"/>
    </location>
</feature>
<accession>A0A2S7UXS0</accession>
<dbReference type="InterPro" id="IPR011460">
    <property type="entry name" value="Lcl_C"/>
</dbReference>
<dbReference type="InterPro" id="IPR018247">
    <property type="entry name" value="EF_Hand_1_Ca_BS"/>
</dbReference>
<dbReference type="EMBL" id="MSCH01000003">
    <property type="protein sequence ID" value="PQJ54569.1"/>
    <property type="molecule type" value="Genomic_DNA"/>
</dbReference>
<dbReference type="PROSITE" id="PS00018">
    <property type="entry name" value="EF_HAND_1"/>
    <property type="match status" value="1"/>
</dbReference>
<dbReference type="AlphaFoldDB" id="A0A2S7UXS0"/>
<name>A0A2S7UXS0_9GAMM</name>
<dbReference type="InterPro" id="IPR002048">
    <property type="entry name" value="EF_hand_dom"/>
</dbReference>
<dbReference type="GO" id="GO:0005509">
    <property type="term" value="F:calcium ion binding"/>
    <property type="evidence" value="ECO:0007669"/>
    <property type="project" value="InterPro"/>
</dbReference>
<feature type="compositionally biased region" description="Polar residues" evidence="2">
    <location>
        <begin position="243"/>
        <end position="253"/>
    </location>
</feature>
<feature type="chain" id="PRO_5015393787" description="EF-hand domain-containing protein" evidence="3">
    <location>
        <begin position="26"/>
        <end position="807"/>
    </location>
</feature>
<dbReference type="SUPFAM" id="SSF56281">
    <property type="entry name" value="Metallo-hydrolase/oxidoreductase"/>
    <property type="match status" value="1"/>
</dbReference>
<dbReference type="RefSeq" id="WP_219846471.1">
    <property type="nucleotide sequence ID" value="NZ_BMYG01000001.1"/>
</dbReference>
<evidence type="ECO:0000256" key="2">
    <source>
        <dbReference type="SAM" id="MobiDB-lite"/>
    </source>
</evidence>
<dbReference type="InterPro" id="IPR011992">
    <property type="entry name" value="EF-hand-dom_pair"/>
</dbReference>
<dbReference type="CDD" id="cd07719">
    <property type="entry name" value="arylsulfatase_AtsA-like_MBL-fold"/>
    <property type="match status" value="1"/>
</dbReference>
<dbReference type="Gene3D" id="1.10.238.10">
    <property type="entry name" value="EF-hand"/>
    <property type="match status" value="1"/>
</dbReference>
<dbReference type="Pfam" id="PF13202">
    <property type="entry name" value="EF-hand_5"/>
    <property type="match status" value="2"/>
</dbReference>
<feature type="signal peptide" evidence="3">
    <location>
        <begin position="1"/>
        <end position="25"/>
    </location>
</feature>
<dbReference type="Proteomes" id="UP000239007">
    <property type="component" value="Unassembled WGS sequence"/>
</dbReference>
<evidence type="ECO:0000256" key="1">
    <source>
        <dbReference type="ARBA" id="ARBA00022801"/>
    </source>
</evidence>
<comment type="caution">
    <text evidence="5">The sequence shown here is derived from an EMBL/GenBank/DDBJ whole genome shotgun (WGS) entry which is preliminary data.</text>
</comment>
<evidence type="ECO:0000256" key="3">
    <source>
        <dbReference type="SAM" id="SignalP"/>
    </source>
</evidence>
<evidence type="ECO:0000313" key="6">
    <source>
        <dbReference type="Proteomes" id="UP000239007"/>
    </source>
</evidence>
<feature type="region of interest" description="Disordered" evidence="2">
    <location>
        <begin position="713"/>
        <end position="807"/>
    </location>
</feature>
<feature type="region of interest" description="Disordered" evidence="2">
    <location>
        <begin position="665"/>
        <end position="686"/>
    </location>
</feature>
<gene>
    <name evidence="5" type="ORF">BTO11_13550</name>
</gene>
<dbReference type="PANTHER" id="PTHR35812:SF1">
    <property type="entry name" value="LIPOPROTEIN"/>
    <property type="match status" value="1"/>
</dbReference>
<feature type="region of interest" description="Disordered" evidence="2">
    <location>
        <begin position="226"/>
        <end position="256"/>
    </location>
</feature>
<dbReference type="InterPro" id="IPR001279">
    <property type="entry name" value="Metallo-B-lactamas"/>
</dbReference>
<sequence length="807" mass="89261">MKKYIVWVLVLSSILSALVTTSARSKEHLMATIIGSGSPLYNEDRASASVLVSLGNTRILVDMGNGAQTNLNKLGVQPRTLSALLFTHHHLDHNEEFVPILISSLMGRNDFIIVGPPNTKKLTQTSLELYEEDISYRLNKTQRSLAERKKAFEVKDILGGESFKIGKINVSTVKVPHTIHTIAYRFDYDGQSIVITGDLTYAEDLPELAKNADFMIIDSGGMIMTGGRNNRPTAKKTNKAGGSKNTGTNSQNKSSKRVRAHLDLADSSLLAKQAKVKNLVYTHFTPGEIDQEASLKQIRKNYSGNVIFATDLMLVKAKDFKKTDDSMSSPKGVTYRGSGSYQIADTGQKTFYSTHQVISAPAEGDAFFGQDASYIISDPSYTDNNNGTIADNVTGLMWQQDLTEKLTYEQAQQKVKNFNLGGYNDWRIASVKELYSLIQFTGTVMGEKAITPFIDTGFFTQPLGDSSQGEREIDAQVWSSTEYVGKTMKNDDTVFGVNFVDGRIKGYPKYNPRTHEANKMYFRFVRDNKDYGKNKFVDNNDGTITDTATGLTWQKADSAQGMNWQDALEFSNNLELGGHDDWRLPNAKELQSIVDYSRSPETSNSAAIDPIFQTSSITNEGGEKDYPYYWSSTTHLDGRVPEANAVYIAFGKALGEMRGQTMDVHGAGAQRSDPKTGEAMSRGPQGDMIRVNNYVRSVRGGVVDSQVFEEMNATYSDSESRNNTSRANTSRANTSRNANSETKPAVKKRPLSGSNRFINRLDKDNDGKVSSTEFKGPAKRFTQFDRNNDGYISADEAPTGPPTEKKS</sequence>
<protein>
    <recommendedName>
        <fullName evidence="4">EF-hand domain-containing protein</fullName>
    </recommendedName>
</protein>
<evidence type="ECO:0000313" key="5">
    <source>
        <dbReference type="EMBL" id="PQJ54569.1"/>
    </source>
</evidence>
<keyword evidence="3" id="KW-0732">Signal</keyword>
<dbReference type="PANTHER" id="PTHR35812">
    <property type="entry name" value="LIPOPROTEIN"/>
    <property type="match status" value="1"/>
</dbReference>
<proteinExistence type="predicted"/>
<keyword evidence="6" id="KW-1185">Reference proteome</keyword>
<dbReference type="Pfam" id="PF23023">
    <property type="entry name" value="Anti-Pycsar_Apyc1"/>
    <property type="match status" value="1"/>
</dbReference>
<evidence type="ECO:0000259" key="4">
    <source>
        <dbReference type="PROSITE" id="PS50222"/>
    </source>
</evidence>
<dbReference type="SUPFAM" id="SSF47473">
    <property type="entry name" value="EF-hand"/>
    <property type="match status" value="1"/>
</dbReference>